<comment type="caution">
    <text evidence="2">The sequence shown here is derived from an EMBL/GenBank/DDBJ whole genome shotgun (WGS) entry which is preliminary data.</text>
</comment>
<organism evidence="2 3">
    <name type="scientific">Pseudopedobacter beijingensis</name>
    <dbReference type="NCBI Taxonomy" id="1207056"/>
    <lineage>
        <taxon>Bacteria</taxon>
        <taxon>Pseudomonadati</taxon>
        <taxon>Bacteroidota</taxon>
        <taxon>Sphingobacteriia</taxon>
        <taxon>Sphingobacteriales</taxon>
        <taxon>Sphingobacteriaceae</taxon>
        <taxon>Pseudopedobacter</taxon>
    </lineage>
</organism>
<dbReference type="PROSITE" id="PS00109">
    <property type="entry name" value="PROTEIN_KINASE_TYR"/>
    <property type="match status" value="1"/>
</dbReference>
<feature type="domain" description="Protein kinase" evidence="1">
    <location>
        <begin position="355"/>
        <end position="615"/>
    </location>
</feature>
<dbReference type="PROSITE" id="PS50011">
    <property type="entry name" value="PROTEIN_KINASE_DOM"/>
    <property type="match status" value="1"/>
</dbReference>
<evidence type="ECO:0000313" key="3">
    <source>
        <dbReference type="Proteomes" id="UP001597118"/>
    </source>
</evidence>
<sequence length="615" mass="73136">MTLSNLTETHLLITWHNATTLLDDIKKQISDNFTIKRIFCNSWDNKDFLGNLVQFYAHSQKEKSSDDYLKILKNKIAHCGNGKFYVFVIEDHTPHYDYRLTSNGEQIVNTNIFDLKTNLRELTGGGHKIHCSNNIFESNKDLTLIFHKNKDDFYKEHQGNDQNIIKIKQNCLGFNGFNQIEDLFYLLNNTIQYCVLRNFECLPNEYTLEGHGDIDLLVENLNYIVYLTNAKPVFPDKNYRVHYTIKIDKEDIPFDFRYLGDGYYDVNWQNEILNTSIFFNNCIKTPNEINHFYSLLYHAYVQKHTVKEDYKIRLKKIAENASLKYGNDQTENENILHHFMVKQGYEYTIPLDETVHFKKIIEKNYREEPYKLISRNIVRYGKKVYFSEVFRYDERTILKKGSPYIIKNEFEYLSLLKDYKYFPKIYEYSNKNEIHSIKISYIHGEKLIKKIITDSSFWTAKNIQKIHSQILDILSILTLHNIIHRDFTPNNLLIDADFNIYLIDFGWATSSSSDTGENITPNALAQNYRKSINNFNDWYFYSRIAGKLFFRITAFKRVSDFLSKADQKDYLNHSDLQKLYDLNKMQTLQFTLKDYFIITSKRCKLFYNKLIKKLN</sequence>
<dbReference type="SMART" id="SM00220">
    <property type="entry name" value="S_TKc"/>
    <property type="match status" value="1"/>
</dbReference>
<dbReference type="RefSeq" id="WP_379660996.1">
    <property type="nucleotide sequence ID" value="NZ_JBHUDG010000002.1"/>
</dbReference>
<dbReference type="InterPro" id="IPR011009">
    <property type="entry name" value="Kinase-like_dom_sf"/>
</dbReference>
<dbReference type="Proteomes" id="UP001597118">
    <property type="component" value="Unassembled WGS sequence"/>
</dbReference>
<dbReference type="InterPro" id="IPR000719">
    <property type="entry name" value="Prot_kinase_dom"/>
</dbReference>
<keyword evidence="2" id="KW-0418">Kinase</keyword>
<reference evidence="3" key="1">
    <citation type="journal article" date="2019" name="Int. J. Syst. Evol. Microbiol.">
        <title>The Global Catalogue of Microorganisms (GCM) 10K type strain sequencing project: providing services to taxonomists for standard genome sequencing and annotation.</title>
        <authorList>
            <consortium name="The Broad Institute Genomics Platform"/>
            <consortium name="The Broad Institute Genome Sequencing Center for Infectious Disease"/>
            <person name="Wu L."/>
            <person name="Ma J."/>
        </authorList>
    </citation>
    <scope>NUCLEOTIDE SEQUENCE [LARGE SCALE GENOMIC DNA]</scope>
    <source>
        <strain evidence="3">CCUG 53762</strain>
    </source>
</reference>
<accession>A0ABW4I9K7</accession>
<evidence type="ECO:0000313" key="2">
    <source>
        <dbReference type="EMBL" id="MFD1628612.1"/>
    </source>
</evidence>
<dbReference type="GO" id="GO:0016301">
    <property type="term" value="F:kinase activity"/>
    <property type="evidence" value="ECO:0007669"/>
    <property type="project" value="UniProtKB-KW"/>
</dbReference>
<proteinExistence type="predicted"/>
<dbReference type="SUPFAM" id="SSF56112">
    <property type="entry name" value="Protein kinase-like (PK-like)"/>
    <property type="match status" value="1"/>
</dbReference>
<dbReference type="InterPro" id="IPR008266">
    <property type="entry name" value="Tyr_kinase_AS"/>
</dbReference>
<protein>
    <submittedName>
        <fullName evidence="2">Protein kinase</fullName>
    </submittedName>
</protein>
<dbReference type="Pfam" id="PF00069">
    <property type="entry name" value="Pkinase"/>
    <property type="match status" value="1"/>
</dbReference>
<gene>
    <name evidence="2" type="ORF">ACFSAH_01920</name>
</gene>
<dbReference type="Gene3D" id="1.10.510.10">
    <property type="entry name" value="Transferase(Phosphotransferase) domain 1"/>
    <property type="match status" value="1"/>
</dbReference>
<evidence type="ECO:0000259" key="1">
    <source>
        <dbReference type="PROSITE" id="PS50011"/>
    </source>
</evidence>
<name>A0ABW4I9K7_9SPHI</name>
<keyword evidence="2" id="KW-0808">Transferase</keyword>
<dbReference type="EMBL" id="JBHUDG010000002">
    <property type="protein sequence ID" value="MFD1628612.1"/>
    <property type="molecule type" value="Genomic_DNA"/>
</dbReference>
<keyword evidence="3" id="KW-1185">Reference proteome</keyword>